<evidence type="ECO:0000256" key="4">
    <source>
        <dbReference type="SAM" id="MobiDB-lite"/>
    </source>
</evidence>
<dbReference type="Proteomes" id="UP000282515">
    <property type="component" value="Unassembled WGS sequence"/>
</dbReference>
<dbReference type="InterPro" id="IPR038416">
    <property type="entry name" value="Ribosom_S30AE_C_sf"/>
</dbReference>
<dbReference type="InterPro" id="IPR034694">
    <property type="entry name" value="HPF_long/plastid"/>
</dbReference>
<dbReference type="GO" id="GO:0045900">
    <property type="term" value="P:negative regulation of translational elongation"/>
    <property type="evidence" value="ECO:0007669"/>
    <property type="project" value="TreeGrafter"/>
</dbReference>
<evidence type="ECO:0000259" key="5">
    <source>
        <dbReference type="Pfam" id="PF16321"/>
    </source>
</evidence>
<evidence type="ECO:0000256" key="3">
    <source>
        <dbReference type="HAMAP-Rule" id="MF_00839"/>
    </source>
</evidence>
<dbReference type="AlphaFoldDB" id="A0A3L8PHP1"/>
<dbReference type="SUPFAM" id="SSF69754">
    <property type="entry name" value="Ribosome binding protein Y (YfiA homologue)"/>
    <property type="match status" value="1"/>
</dbReference>
<gene>
    <name evidence="6" type="primary">raiA</name>
    <name evidence="3" type="synonym">hpf</name>
    <name evidence="6" type="ORF">D9V41_14530</name>
</gene>
<feature type="region of interest" description="Disordered" evidence="4">
    <location>
        <begin position="97"/>
        <end position="117"/>
    </location>
</feature>
<dbReference type="PANTHER" id="PTHR33231:SF1">
    <property type="entry name" value="30S RIBOSOMAL PROTEIN"/>
    <property type="match status" value="1"/>
</dbReference>
<protein>
    <recommendedName>
        <fullName evidence="3">Ribosome hibernation promoting factor</fullName>
        <shortName evidence="3">HPF</shortName>
    </recommendedName>
</protein>
<dbReference type="GO" id="GO:0022627">
    <property type="term" value="C:cytosolic small ribosomal subunit"/>
    <property type="evidence" value="ECO:0007669"/>
    <property type="project" value="TreeGrafter"/>
</dbReference>
<evidence type="ECO:0000313" key="7">
    <source>
        <dbReference type="Proteomes" id="UP000282515"/>
    </source>
</evidence>
<evidence type="ECO:0000256" key="2">
    <source>
        <dbReference type="ARBA" id="ARBA00022845"/>
    </source>
</evidence>
<dbReference type="InterPro" id="IPR032528">
    <property type="entry name" value="Ribosom_S30AE_C"/>
</dbReference>
<name>A0A3L8PHP1_9ACTN</name>
<dbReference type="Gene3D" id="3.30.160.100">
    <property type="entry name" value="Ribosome hibernation promotion factor-like"/>
    <property type="match status" value="1"/>
</dbReference>
<accession>A0A3L8PHP1</accession>
<dbReference type="EMBL" id="RDBF01000013">
    <property type="protein sequence ID" value="RLV54807.1"/>
    <property type="molecule type" value="Genomic_DNA"/>
</dbReference>
<dbReference type="FunFam" id="3.30.505.50:FF:000002">
    <property type="entry name" value="Ribosome hibernation promoting factor"/>
    <property type="match status" value="1"/>
</dbReference>
<keyword evidence="7" id="KW-1185">Reference proteome</keyword>
<sequence>MEIVVKGRNSEISDRYRELVAEKLQRVAKFDTRQRINRVDVVVSHEKNPRDPATAARVEMTVHSRGPVARAEAVSVDQHSALDLALDRLVRQVRKAVDRQRIHRGQQRPTSLAEATSAVPDSLLQELDGQHPQEEASPSGPIEVDGDGPLVVREKTHPTAPMTLEQALYEMELVGHDFFLFMEKDSMQPSVVYRRKGYDYGVLHLDVREE</sequence>
<comment type="similarity">
    <text evidence="3">Belongs to the HPF/YfiA ribosome-associated protein family. Long HPF subfamily.</text>
</comment>
<organism evidence="6 7">
    <name type="scientific">Aeromicrobium phragmitis</name>
    <dbReference type="NCBI Taxonomy" id="2478914"/>
    <lineage>
        <taxon>Bacteria</taxon>
        <taxon>Bacillati</taxon>
        <taxon>Actinomycetota</taxon>
        <taxon>Actinomycetes</taxon>
        <taxon>Propionibacteriales</taxon>
        <taxon>Nocardioidaceae</taxon>
        <taxon>Aeromicrobium</taxon>
    </lineage>
</organism>
<dbReference type="InterPro" id="IPR003489">
    <property type="entry name" value="RHF/RaiA"/>
</dbReference>
<feature type="region of interest" description="Disordered" evidence="4">
    <location>
        <begin position="129"/>
        <end position="148"/>
    </location>
</feature>
<dbReference type="OrthoDB" id="9794975at2"/>
<dbReference type="InterPro" id="IPR036567">
    <property type="entry name" value="RHF-like"/>
</dbReference>
<dbReference type="Gene3D" id="3.30.505.50">
    <property type="entry name" value="Sigma 54 modulation/S30EA ribosomal protein, C-terminal domain"/>
    <property type="match status" value="1"/>
</dbReference>
<reference evidence="6 7" key="1">
    <citation type="submission" date="2018-10" db="EMBL/GenBank/DDBJ databases">
        <title>Aeromicrobium sp. 9W16Y-2 whole genome shotgun sequence.</title>
        <authorList>
            <person name="Li F."/>
        </authorList>
    </citation>
    <scope>NUCLEOTIDE SEQUENCE [LARGE SCALE GENOMIC DNA]</scope>
    <source>
        <strain evidence="6 7">9W16Y-2</strain>
    </source>
</reference>
<evidence type="ECO:0000313" key="6">
    <source>
        <dbReference type="EMBL" id="RLV54807.1"/>
    </source>
</evidence>
<dbReference type="Pfam" id="PF02482">
    <property type="entry name" value="Ribosomal_S30AE"/>
    <property type="match status" value="1"/>
</dbReference>
<proteinExistence type="inferred from homology"/>
<dbReference type="InterPro" id="IPR050574">
    <property type="entry name" value="HPF/YfiA_ribosome-assoc"/>
</dbReference>
<dbReference type="GO" id="GO:0043024">
    <property type="term" value="F:ribosomal small subunit binding"/>
    <property type="evidence" value="ECO:0007669"/>
    <property type="project" value="TreeGrafter"/>
</dbReference>
<dbReference type="PANTHER" id="PTHR33231">
    <property type="entry name" value="30S RIBOSOMAL PROTEIN"/>
    <property type="match status" value="1"/>
</dbReference>
<feature type="domain" description="Sigma 54 modulation/S30EA ribosomal protein C-terminal" evidence="5">
    <location>
        <begin position="149"/>
        <end position="202"/>
    </location>
</feature>
<keyword evidence="1 3" id="KW-0963">Cytoplasm</keyword>
<evidence type="ECO:0000256" key="1">
    <source>
        <dbReference type="ARBA" id="ARBA00022490"/>
    </source>
</evidence>
<comment type="caution">
    <text evidence="6">The sequence shown here is derived from an EMBL/GenBank/DDBJ whole genome shotgun (WGS) entry which is preliminary data.</text>
</comment>
<comment type="function">
    <text evidence="3">Required for dimerization of active 70S ribosomes into 100S ribosomes in stationary phase; 100S ribosomes are translationally inactive and sometimes present during exponential growth.</text>
</comment>
<dbReference type="Pfam" id="PF16321">
    <property type="entry name" value="Ribosom_S30AE_C"/>
    <property type="match status" value="1"/>
</dbReference>
<comment type="subunit">
    <text evidence="3">Interacts with 100S ribosomes.</text>
</comment>
<keyword evidence="2 3" id="KW-0810">Translation regulation</keyword>
<comment type="subcellular location">
    <subcellularLocation>
        <location evidence="3">Cytoplasm</location>
    </subcellularLocation>
</comment>
<dbReference type="RefSeq" id="WP_121795303.1">
    <property type="nucleotide sequence ID" value="NZ_RDBF01000013.1"/>
</dbReference>
<dbReference type="NCBIfam" id="TIGR00741">
    <property type="entry name" value="yfiA"/>
    <property type="match status" value="1"/>
</dbReference>
<dbReference type="HAMAP" id="MF_00839">
    <property type="entry name" value="HPF"/>
    <property type="match status" value="1"/>
</dbReference>